<dbReference type="InterPro" id="IPR007696">
    <property type="entry name" value="DNA_mismatch_repair_MutS_core"/>
</dbReference>
<dbReference type="FunCoup" id="J3NJ65">
    <property type="interactions" value="142"/>
</dbReference>
<dbReference type="GO" id="GO:0005694">
    <property type="term" value="C:chromosome"/>
    <property type="evidence" value="ECO:0007669"/>
    <property type="project" value="UniProtKB-SubCell"/>
</dbReference>
<dbReference type="STRING" id="644352.J3NJ65"/>
<evidence type="ECO:0000256" key="8">
    <source>
        <dbReference type="ARBA" id="ARBA00023242"/>
    </source>
</evidence>
<comment type="subcellular location">
    <subcellularLocation>
        <location evidence="2">Chromosome</location>
    </subcellularLocation>
    <subcellularLocation>
        <location evidence="1">Nucleus</location>
    </subcellularLocation>
</comment>
<dbReference type="InterPro" id="IPR027417">
    <property type="entry name" value="P-loop_NTPase"/>
</dbReference>
<sequence>MPSRSLKRRPEPSTSQGRPARRQNIGSSSTPRPSLNARSSRPLFCTPSPRRHLEESSQILTENDSVMGRDECESSQDDVILALELRGNGGFGSALYTSADEHLLIQQDTSGGLELVDLLLIQAQPTVIIIPNRASDELVAYLEKLTPGIDGSSREGTMKGAYVLQAIGSSEFDPHTAKARLAKLKLDTLGHPDLLMTTASEYDPMDTEDDRPRLGQVQASLRLGSLINLQSHLSVGCAGAVIGELQRRTASDYLAQDPAAASAYSIMAVNLFNLADLMLVNQDTLDALQIIRSERHPNNQMNNPSRGDSGAKESLSVYGLFQRHACTPQGKLKLKQAFLCPSTNMELIREKHRTVAVLMRPENTETYNLLTKKLKMIRNMKTVMGNVQKGVDKPSAQTSAKRNVWQSLQYFSKFSVEIFGLVRTLVGGEVIGTKASGAIVKPAEMMKIGKMVSDTVDFEASEVANKTVVCHGVDQVLDQLNHRFNGMESFLVEVTRRVVIDVPLESRQYIQQCVYYHQIGFLTVVYVDPDTGEPLYEGPGSDPEGYWERKFVDENNMHFKNHHMRELDEVYGDIVSQINGREIEILHRLRLEVMACKDAILSTSNFWGELDSFVALAGAAHQYNLSAPEMTDENIIDIKDGRHLLQELVVPSFIANDCQLVGGSGNEDMQAPDSQDGEKTPNILILTGPNHSGKSVFLKQVALIVYLAHVGSFVPAESARLGIVDKILTRITTRESVTGDESAFATDIRQAAFAMNHATCRSLVLADEFGKGTNAIDGAALAAGLFWYFATRDEATRPKVLAATHFHEIFEQHVLDETPNIGYAHMDVRIDSEASERENQITFLYSLVPGRSTSSFGAWCAWMNGVDENIVKRAEELSAYMARGENISALTRLSRDEERRLEVAERAAREFVRANIATPGEEEGSEGYEDDQAAEQPRDLLNRILAMYDEVDGSGDLSRSESARSDFS</sequence>
<comment type="similarity">
    <text evidence="3">Belongs to the DNA mismatch repair MutS family.</text>
</comment>
<evidence type="ECO:0000259" key="13">
    <source>
        <dbReference type="PROSITE" id="PS00486"/>
    </source>
</evidence>
<reference evidence="16" key="1">
    <citation type="submission" date="2010-07" db="EMBL/GenBank/DDBJ databases">
        <title>The genome sequence of Gaeumannomyces graminis var. tritici strain R3-111a-1.</title>
        <authorList>
            <consortium name="The Broad Institute Genome Sequencing Platform"/>
            <person name="Ma L.-J."/>
            <person name="Dead R."/>
            <person name="Young S."/>
            <person name="Zeng Q."/>
            <person name="Koehrsen M."/>
            <person name="Alvarado L."/>
            <person name="Berlin A."/>
            <person name="Chapman S.B."/>
            <person name="Chen Z."/>
            <person name="Freedman E."/>
            <person name="Gellesch M."/>
            <person name="Goldberg J."/>
            <person name="Griggs A."/>
            <person name="Gujja S."/>
            <person name="Heilman E.R."/>
            <person name="Heiman D."/>
            <person name="Hepburn T."/>
            <person name="Howarth C."/>
            <person name="Jen D."/>
            <person name="Larson L."/>
            <person name="Mehta T."/>
            <person name="Neiman D."/>
            <person name="Pearson M."/>
            <person name="Roberts A."/>
            <person name="Saif S."/>
            <person name="Shea T."/>
            <person name="Shenoy N."/>
            <person name="Sisk P."/>
            <person name="Stolte C."/>
            <person name="Sykes S."/>
            <person name="Walk T."/>
            <person name="White J."/>
            <person name="Yandava C."/>
            <person name="Haas B."/>
            <person name="Nusbaum C."/>
            <person name="Birren B."/>
        </authorList>
    </citation>
    <scope>NUCLEOTIDE SEQUENCE [LARGE SCALE GENOMIC DNA]</scope>
    <source>
        <strain evidence="16">R3-111a-1</strain>
    </source>
</reference>
<dbReference type="OrthoDB" id="29596at2759"/>
<dbReference type="EMBL" id="GL385395">
    <property type="protein sequence ID" value="EJT81316.1"/>
    <property type="molecule type" value="Genomic_DNA"/>
</dbReference>
<dbReference type="GO" id="GO:0030983">
    <property type="term" value="F:mismatched DNA binding"/>
    <property type="evidence" value="ECO:0007669"/>
    <property type="project" value="InterPro"/>
</dbReference>
<gene>
    <name evidence="15" type="primary">20341757</name>
    <name evidence="14" type="ORF">GGTG_01299</name>
</gene>
<dbReference type="SMART" id="SM00533">
    <property type="entry name" value="MUTSd"/>
    <property type="match status" value="1"/>
</dbReference>
<reference evidence="15" key="4">
    <citation type="journal article" date="2015" name="G3 (Bethesda)">
        <title>Genome sequences of three phytopathogenic species of the Magnaporthaceae family of fungi.</title>
        <authorList>
            <person name="Okagaki L.H."/>
            <person name="Nunes C.C."/>
            <person name="Sailsbery J."/>
            <person name="Clay B."/>
            <person name="Brown D."/>
            <person name="John T."/>
            <person name="Oh Y."/>
            <person name="Young N."/>
            <person name="Fitzgerald M."/>
            <person name="Haas B.J."/>
            <person name="Zeng Q."/>
            <person name="Young S."/>
            <person name="Adiconis X."/>
            <person name="Fan L."/>
            <person name="Levin J.Z."/>
            <person name="Mitchell T.K."/>
            <person name="Okubara P.A."/>
            <person name="Farman M.L."/>
            <person name="Kohn L.M."/>
            <person name="Birren B."/>
            <person name="Ma L.-J."/>
            <person name="Dean R.A."/>
        </authorList>
    </citation>
    <scope>NUCLEOTIDE SEQUENCE</scope>
    <source>
        <strain evidence="15">R3-111a-1</strain>
    </source>
</reference>
<dbReference type="GO" id="GO:0051026">
    <property type="term" value="P:chiasma assembly"/>
    <property type="evidence" value="ECO:0007669"/>
    <property type="project" value="UniProtKB-ARBA"/>
</dbReference>
<reference evidence="14" key="2">
    <citation type="submission" date="2010-07" db="EMBL/GenBank/DDBJ databases">
        <authorList>
            <consortium name="The Broad Institute Genome Sequencing Platform"/>
            <consortium name="Broad Institute Genome Sequencing Center for Infectious Disease"/>
            <person name="Ma L.-J."/>
            <person name="Dead R."/>
            <person name="Young S."/>
            <person name="Zeng Q."/>
            <person name="Koehrsen M."/>
            <person name="Alvarado L."/>
            <person name="Berlin A."/>
            <person name="Chapman S.B."/>
            <person name="Chen Z."/>
            <person name="Freedman E."/>
            <person name="Gellesch M."/>
            <person name="Goldberg J."/>
            <person name="Griggs A."/>
            <person name="Gujja S."/>
            <person name="Heilman E.R."/>
            <person name="Heiman D."/>
            <person name="Hepburn T."/>
            <person name="Howarth C."/>
            <person name="Jen D."/>
            <person name="Larson L."/>
            <person name="Mehta T."/>
            <person name="Neiman D."/>
            <person name="Pearson M."/>
            <person name="Roberts A."/>
            <person name="Saif S."/>
            <person name="Shea T."/>
            <person name="Shenoy N."/>
            <person name="Sisk P."/>
            <person name="Stolte C."/>
            <person name="Sykes S."/>
            <person name="Walk T."/>
            <person name="White J."/>
            <person name="Yandava C."/>
            <person name="Haas B."/>
            <person name="Nusbaum C."/>
            <person name="Birren B."/>
        </authorList>
    </citation>
    <scope>NUCLEOTIDE SEQUENCE</scope>
    <source>
        <strain evidence="14">R3-111a-1</strain>
    </source>
</reference>
<feature type="domain" description="DNA mismatch repair proteins mutS family" evidence="13">
    <location>
        <begin position="762"/>
        <end position="778"/>
    </location>
</feature>
<dbReference type="RefSeq" id="XP_009217325.1">
    <property type="nucleotide sequence ID" value="XM_009219061.1"/>
</dbReference>
<evidence type="ECO:0000313" key="14">
    <source>
        <dbReference type="EMBL" id="EJT81316.1"/>
    </source>
</evidence>
<name>J3NJ65_GAET3</name>
<dbReference type="InterPro" id="IPR036187">
    <property type="entry name" value="DNA_mismatch_repair_MutS_sf"/>
</dbReference>
<dbReference type="Pfam" id="PF00488">
    <property type="entry name" value="MutS_V"/>
    <property type="match status" value="1"/>
</dbReference>
<evidence type="ECO:0000256" key="7">
    <source>
        <dbReference type="ARBA" id="ARBA00023125"/>
    </source>
</evidence>
<dbReference type="GO" id="GO:0005634">
    <property type="term" value="C:nucleus"/>
    <property type="evidence" value="ECO:0007669"/>
    <property type="project" value="UniProtKB-SubCell"/>
</dbReference>
<evidence type="ECO:0000256" key="2">
    <source>
        <dbReference type="ARBA" id="ARBA00004286"/>
    </source>
</evidence>
<dbReference type="InterPro" id="IPR000432">
    <property type="entry name" value="DNA_mismatch_repair_MutS_C"/>
</dbReference>
<evidence type="ECO:0000256" key="10">
    <source>
        <dbReference type="ARBA" id="ARBA00073549"/>
    </source>
</evidence>
<dbReference type="GeneID" id="20341757"/>
<evidence type="ECO:0000256" key="3">
    <source>
        <dbReference type="ARBA" id="ARBA00006271"/>
    </source>
</evidence>
<dbReference type="GO" id="GO:0140664">
    <property type="term" value="F:ATP-dependent DNA damage sensor activity"/>
    <property type="evidence" value="ECO:0007669"/>
    <property type="project" value="InterPro"/>
</dbReference>
<dbReference type="SUPFAM" id="SSF48334">
    <property type="entry name" value="DNA repair protein MutS, domain III"/>
    <property type="match status" value="1"/>
</dbReference>
<evidence type="ECO:0000256" key="5">
    <source>
        <dbReference type="ARBA" id="ARBA00022741"/>
    </source>
</evidence>
<evidence type="ECO:0000256" key="9">
    <source>
        <dbReference type="ARBA" id="ARBA00023254"/>
    </source>
</evidence>
<evidence type="ECO:0000313" key="16">
    <source>
        <dbReference type="Proteomes" id="UP000006039"/>
    </source>
</evidence>
<evidence type="ECO:0000256" key="6">
    <source>
        <dbReference type="ARBA" id="ARBA00022840"/>
    </source>
</evidence>
<dbReference type="GO" id="GO:0005524">
    <property type="term" value="F:ATP binding"/>
    <property type="evidence" value="ECO:0007669"/>
    <property type="project" value="UniProtKB-KW"/>
</dbReference>
<dbReference type="eggNOG" id="KOG0221">
    <property type="taxonomic scope" value="Eukaryota"/>
</dbReference>
<evidence type="ECO:0000256" key="4">
    <source>
        <dbReference type="ARBA" id="ARBA00022454"/>
    </source>
</evidence>
<dbReference type="HOGENOM" id="CLU_002472_8_0_1"/>
<dbReference type="CDD" id="cd03281">
    <property type="entry name" value="ABC_MSH5_euk"/>
    <property type="match status" value="1"/>
</dbReference>
<evidence type="ECO:0000313" key="15">
    <source>
        <dbReference type="EnsemblFungi" id="EJT81316"/>
    </source>
</evidence>
<evidence type="ECO:0000256" key="1">
    <source>
        <dbReference type="ARBA" id="ARBA00004123"/>
    </source>
</evidence>
<dbReference type="GO" id="GO:0006298">
    <property type="term" value="P:mismatch repair"/>
    <property type="evidence" value="ECO:0007669"/>
    <property type="project" value="InterPro"/>
</dbReference>
<feature type="region of interest" description="Disordered" evidence="12">
    <location>
        <begin position="1"/>
        <end position="72"/>
    </location>
</feature>
<dbReference type="SUPFAM" id="SSF52540">
    <property type="entry name" value="P-loop containing nucleoside triphosphate hydrolases"/>
    <property type="match status" value="1"/>
</dbReference>
<dbReference type="PROSITE" id="PS00486">
    <property type="entry name" value="DNA_MISMATCH_REPAIR_2"/>
    <property type="match status" value="1"/>
</dbReference>
<reference evidence="14" key="3">
    <citation type="submission" date="2010-09" db="EMBL/GenBank/DDBJ databases">
        <title>Annotation of Gaeumannomyces graminis var. tritici R3-111a-1.</title>
        <authorList>
            <consortium name="The Broad Institute Genome Sequencing Platform"/>
            <person name="Ma L.-J."/>
            <person name="Dead R."/>
            <person name="Young S.K."/>
            <person name="Zeng Q."/>
            <person name="Gargeya S."/>
            <person name="Fitzgerald M."/>
            <person name="Haas B."/>
            <person name="Abouelleil A."/>
            <person name="Alvarado L."/>
            <person name="Arachchi H.M."/>
            <person name="Berlin A."/>
            <person name="Brown A."/>
            <person name="Chapman S.B."/>
            <person name="Chen Z."/>
            <person name="Dunbar C."/>
            <person name="Freedman E."/>
            <person name="Gearin G."/>
            <person name="Gellesch M."/>
            <person name="Goldberg J."/>
            <person name="Griggs A."/>
            <person name="Gujja S."/>
            <person name="Heiman D."/>
            <person name="Howarth C."/>
            <person name="Larson L."/>
            <person name="Lui A."/>
            <person name="MacDonald P.J.P."/>
            <person name="Mehta T."/>
            <person name="Montmayeur A."/>
            <person name="Murphy C."/>
            <person name="Neiman D."/>
            <person name="Pearson M."/>
            <person name="Priest M."/>
            <person name="Roberts A."/>
            <person name="Saif S."/>
            <person name="Shea T."/>
            <person name="Shenoy N."/>
            <person name="Sisk P."/>
            <person name="Stolte C."/>
            <person name="Sykes S."/>
            <person name="Yandava C."/>
            <person name="Wortman J."/>
            <person name="Nusbaum C."/>
            <person name="Birren B."/>
        </authorList>
    </citation>
    <scope>NUCLEOTIDE SEQUENCE</scope>
    <source>
        <strain evidence="14">R3-111a-1</strain>
    </source>
</reference>
<dbReference type="AlphaFoldDB" id="J3NJ65"/>
<dbReference type="EnsemblFungi" id="EJT81316">
    <property type="protein sequence ID" value="EJT81316"/>
    <property type="gene ID" value="GGTG_01299"/>
</dbReference>
<keyword evidence="9" id="KW-0469">Meiosis</keyword>
<dbReference type="Proteomes" id="UP000006039">
    <property type="component" value="Unassembled WGS sequence"/>
</dbReference>
<accession>J3NJ65</accession>
<dbReference type="Pfam" id="PF05192">
    <property type="entry name" value="MutS_III"/>
    <property type="match status" value="1"/>
</dbReference>
<dbReference type="Gene3D" id="3.40.50.300">
    <property type="entry name" value="P-loop containing nucleotide triphosphate hydrolases"/>
    <property type="match status" value="1"/>
</dbReference>
<proteinExistence type="inferred from homology"/>
<keyword evidence="5" id="KW-0547">Nucleotide-binding</keyword>
<reference evidence="15" key="5">
    <citation type="submission" date="2018-04" db="UniProtKB">
        <authorList>
            <consortium name="EnsemblFungi"/>
        </authorList>
    </citation>
    <scope>IDENTIFICATION</scope>
    <source>
        <strain evidence="15">R3-111a-1</strain>
    </source>
</reference>
<feature type="compositionally biased region" description="Acidic residues" evidence="12">
    <location>
        <begin position="920"/>
        <end position="933"/>
    </location>
</feature>
<dbReference type="PANTHER" id="PTHR11361">
    <property type="entry name" value="DNA MISMATCH REPAIR PROTEIN MUTS FAMILY MEMBER"/>
    <property type="match status" value="1"/>
</dbReference>
<dbReference type="SMART" id="SM00534">
    <property type="entry name" value="MUTSac"/>
    <property type="match status" value="1"/>
</dbReference>
<keyword evidence="6" id="KW-0067">ATP-binding</keyword>
<protein>
    <recommendedName>
        <fullName evidence="10">DNA mismatch repair protein MSH5</fullName>
    </recommendedName>
    <alternativeName>
        <fullName evidence="11">MutS protein homolog 5</fullName>
    </alternativeName>
</protein>
<dbReference type="FunFam" id="3.40.50.300:FF:001067">
    <property type="entry name" value="DNA mismatch repair protein MSH5"/>
    <property type="match status" value="1"/>
</dbReference>
<dbReference type="VEuPathDB" id="FungiDB:GGTG_01299"/>
<keyword evidence="4" id="KW-0158">Chromosome</keyword>
<feature type="compositionally biased region" description="Polar residues" evidence="12">
    <location>
        <begin position="24"/>
        <end position="39"/>
    </location>
</feature>
<dbReference type="Gene3D" id="1.10.1420.10">
    <property type="match status" value="1"/>
</dbReference>
<evidence type="ECO:0000256" key="12">
    <source>
        <dbReference type="SAM" id="MobiDB-lite"/>
    </source>
</evidence>
<dbReference type="PANTHER" id="PTHR11361:SF20">
    <property type="entry name" value="MUTS PROTEIN HOMOLOG 5"/>
    <property type="match status" value="1"/>
</dbReference>
<organism evidence="14">
    <name type="scientific">Gaeumannomyces tritici (strain R3-111a-1)</name>
    <name type="common">Wheat and barley take-all root rot fungus</name>
    <name type="synonym">Gaeumannomyces graminis var. tritici</name>
    <dbReference type="NCBI Taxonomy" id="644352"/>
    <lineage>
        <taxon>Eukaryota</taxon>
        <taxon>Fungi</taxon>
        <taxon>Dikarya</taxon>
        <taxon>Ascomycota</taxon>
        <taxon>Pezizomycotina</taxon>
        <taxon>Sordariomycetes</taxon>
        <taxon>Sordariomycetidae</taxon>
        <taxon>Magnaporthales</taxon>
        <taxon>Magnaporthaceae</taxon>
        <taxon>Gaeumannomyces</taxon>
    </lineage>
</organism>
<keyword evidence="16" id="KW-1185">Reference proteome</keyword>
<dbReference type="InterPro" id="IPR045076">
    <property type="entry name" value="MutS"/>
</dbReference>
<keyword evidence="8" id="KW-0539">Nucleus</keyword>
<keyword evidence="7" id="KW-0238">DNA-binding</keyword>
<feature type="region of interest" description="Disordered" evidence="12">
    <location>
        <begin position="914"/>
        <end position="936"/>
    </location>
</feature>
<evidence type="ECO:0000256" key="11">
    <source>
        <dbReference type="ARBA" id="ARBA00077470"/>
    </source>
</evidence>